<dbReference type="CDD" id="cd00519">
    <property type="entry name" value="Lipase_3"/>
    <property type="match status" value="1"/>
</dbReference>
<accession>A0ABD3NLR2</accession>
<organism evidence="2 3">
    <name type="scientific">Cyclotella atomus</name>
    <dbReference type="NCBI Taxonomy" id="382360"/>
    <lineage>
        <taxon>Eukaryota</taxon>
        <taxon>Sar</taxon>
        <taxon>Stramenopiles</taxon>
        <taxon>Ochrophyta</taxon>
        <taxon>Bacillariophyta</taxon>
        <taxon>Coscinodiscophyceae</taxon>
        <taxon>Thalassiosirophycidae</taxon>
        <taxon>Stephanodiscales</taxon>
        <taxon>Stephanodiscaceae</taxon>
        <taxon>Cyclotella</taxon>
    </lineage>
</organism>
<dbReference type="PANTHER" id="PTHR45856">
    <property type="entry name" value="ALPHA/BETA-HYDROLASES SUPERFAMILY PROTEIN"/>
    <property type="match status" value="1"/>
</dbReference>
<dbReference type="SUPFAM" id="SSF53474">
    <property type="entry name" value="alpha/beta-Hydrolases"/>
    <property type="match status" value="1"/>
</dbReference>
<dbReference type="Gene3D" id="3.40.50.1820">
    <property type="entry name" value="alpha/beta hydrolase"/>
    <property type="match status" value="1"/>
</dbReference>
<dbReference type="InterPro" id="IPR051218">
    <property type="entry name" value="Sec_MonoDiacylglyc_Lipase"/>
</dbReference>
<dbReference type="Pfam" id="PF01764">
    <property type="entry name" value="Lipase_3"/>
    <property type="match status" value="1"/>
</dbReference>
<keyword evidence="3" id="KW-1185">Reference proteome</keyword>
<comment type="caution">
    <text evidence="2">The sequence shown here is derived from an EMBL/GenBank/DDBJ whole genome shotgun (WGS) entry which is preliminary data.</text>
</comment>
<evidence type="ECO:0000313" key="2">
    <source>
        <dbReference type="EMBL" id="KAL3776779.1"/>
    </source>
</evidence>
<protein>
    <recommendedName>
        <fullName evidence="1">Fungal lipase-type domain-containing protein</fullName>
    </recommendedName>
</protein>
<sequence>MKEVLLILAFSLSGSVQIQMAASLSITPSNQAQFNLQKARLMARFSSVAYEDPPQDMQMISKDGIGNVKRYKDEFGVSIARPSSSKRSGSMHTGSEQEGVWEMSHVDACSPRPLNLMISECVTSPPIQDDFKNATFQWVELASNEQTGAQFDAWKITTNPKNADGKTETILVIAFRGTRLDTFVDLLTDIQLGQKMISCADFVCRLDQEVQDPSTALMSADYDGNEAEIMVHSGFLKAYASIRSTLLQLIFSSSDVDRIWMTGHSLGGALATLAVIDVGSIMKQQSSIRVTTLAGNEVTFSLPRLEISSYVFGTPRVGNTALAKRLKVLEQSSIRGAIVQDYFRVSAAGDAIPYLPRGKAVNRLGIDYVHAGTTVILPSVLKDLQNSQGVSMMQLEEDIVEKISNYVFRSEIDSNSLTKNEGYKRGDILNKIRVYQNIDVPDPLTEIDPDYNGFFPTNPLTWTSKSFQKFALGESVRSFRILRGGFNREHRLANYEKILCAVSQGGVLSMI</sequence>
<reference evidence="2 3" key="1">
    <citation type="submission" date="2024-10" db="EMBL/GenBank/DDBJ databases">
        <title>Updated reference genomes for cyclostephanoid diatoms.</title>
        <authorList>
            <person name="Roberts W.R."/>
            <person name="Alverson A.J."/>
        </authorList>
    </citation>
    <scope>NUCLEOTIDE SEQUENCE [LARGE SCALE GENOMIC DNA]</scope>
    <source>
        <strain evidence="2 3">AJA010-31</strain>
    </source>
</reference>
<evidence type="ECO:0000259" key="1">
    <source>
        <dbReference type="Pfam" id="PF01764"/>
    </source>
</evidence>
<feature type="domain" description="Fungal lipase-type" evidence="1">
    <location>
        <begin position="172"/>
        <end position="356"/>
    </location>
</feature>
<dbReference type="InterPro" id="IPR029058">
    <property type="entry name" value="AB_hydrolase_fold"/>
</dbReference>
<evidence type="ECO:0000313" key="3">
    <source>
        <dbReference type="Proteomes" id="UP001530400"/>
    </source>
</evidence>
<dbReference type="Proteomes" id="UP001530400">
    <property type="component" value="Unassembled WGS sequence"/>
</dbReference>
<proteinExistence type="predicted"/>
<dbReference type="InterPro" id="IPR002921">
    <property type="entry name" value="Fungal_lipase-type"/>
</dbReference>
<name>A0ABD3NLR2_9STRA</name>
<dbReference type="AlphaFoldDB" id="A0ABD3NLR2"/>
<dbReference type="EMBL" id="JALLPJ020001081">
    <property type="protein sequence ID" value="KAL3776779.1"/>
    <property type="molecule type" value="Genomic_DNA"/>
</dbReference>
<dbReference type="PANTHER" id="PTHR45856:SF24">
    <property type="entry name" value="FUNGAL LIPASE-LIKE DOMAIN-CONTAINING PROTEIN"/>
    <property type="match status" value="1"/>
</dbReference>
<gene>
    <name evidence="2" type="ORF">ACHAWO_008424</name>
</gene>